<proteinExistence type="predicted"/>
<dbReference type="InParanoid" id="A0A5C3Q0C1"/>
<organism evidence="2 3">
    <name type="scientific">Polyporus arcularius HHB13444</name>
    <dbReference type="NCBI Taxonomy" id="1314778"/>
    <lineage>
        <taxon>Eukaryota</taxon>
        <taxon>Fungi</taxon>
        <taxon>Dikarya</taxon>
        <taxon>Basidiomycota</taxon>
        <taxon>Agaricomycotina</taxon>
        <taxon>Agaricomycetes</taxon>
        <taxon>Polyporales</taxon>
        <taxon>Polyporaceae</taxon>
        <taxon>Polyporus</taxon>
    </lineage>
</organism>
<feature type="region of interest" description="Disordered" evidence="1">
    <location>
        <begin position="231"/>
        <end position="250"/>
    </location>
</feature>
<reference evidence="2 3" key="1">
    <citation type="journal article" date="2019" name="Nat. Ecol. Evol.">
        <title>Megaphylogeny resolves global patterns of mushroom evolution.</title>
        <authorList>
            <person name="Varga T."/>
            <person name="Krizsan K."/>
            <person name="Foldi C."/>
            <person name="Dima B."/>
            <person name="Sanchez-Garcia M."/>
            <person name="Sanchez-Ramirez S."/>
            <person name="Szollosi G.J."/>
            <person name="Szarkandi J.G."/>
            <person name="Papp V."/>
            <person name="Albert L."/>
            <person name="Andreopoulos W."/>
            <person name="Angelini C."/>
            <person name="Antonin V."/>
            <person name="Barry K.W."/>
            <person name="Bougher N.L."/>
            <person name="Buchanan P."/>
            <person name="Buyck B."/>
            <person name="Bense V."/>
            <person name="Catcheside P."/>
            <person name="Chovatia M."/>
            <person name="Cooper J."/>
            <person name="Damon W."/>
            <person name="Desjardin D."/>
            <person name="Finy P."/>
            <person name="Geml J."/>
            <person name="Haridas S."/>
            <person name="Hughes K."/>
            <person name="Justo A."/>
            <person name="Karasinski D."/>
            <person name="Kautmanova I."/>
            <person name="Kiss B."/>
            <person name="Kocsube S."/>
            <person name="Kotiranta H."/>
            <person name="LaButti K.M."/>
            <person name="Lechner B.E."/>
            <person name="Liimatainen K."/>
            <person name="Lipzen A."/>
            <person name="Lukacs Z."/>
            <person name="Mihaltcheva S."/>
            <person name="Morgado L.N."/>
            <person name="Niskanen T."/>
            <person name="Noordeloos M.E."/>
            <person name="Ohm R.A."/>
            <person name="Ortiz-Santana B."/>
            <person name="Ovrebo C."/>
            <person name="Racz N."/>
            <person name="Riley R."/>
            <person name="Savchenko A."/>
            <person name="Shiryaev A."/>
            <person name="Soop K."/>
            <person name="Spirin V."/>
            <person name="Szebenyi C."/>
            <person name="Tomsovsky M."/>
            <person name="Tulloss R.E."/>
            <person name="Uehling J."/>
            <person name="Grigoriev I.V."/>
            <person name="Vagvolgyi C."/>
            <person name="Papp T."/>
            <person name="Martin F.M."/>
            <person name="Miettinen O."/>
            <person name="Hibbett D.S."/>
            <person name="Nagy L.G."/>
        </authorList>
    </citation>
    <scope>NUCLEOTIDE SEQUENCE [LARGE SCALE GENOMIC DNA]</scope>
    <source>
        <strain evidence="2 3">HHB13444</strain>
    </source>
</reference>
<dbReference type="EMBL" id="ML211010">
    <property type="protein sequence ID" value="TFK91883.1"/>
    <property type="molecule type" value="Genomic_DNA"/>
</dbReference>
<evidence type="ECO:0000256" key="1">
    <source>
        <dbReference type="SAM" id="MobiDB-lite"/>
    </source>
</evidence>
<evidence type="ECO:0000313" key="2">
    <source>
        <dbReference type="EMBL" id="TFK91883.1"/>
    </source>
</evidence>
<protein>
    <submittedName>
        <fullName evidence="2">Uncharacterized protein</fullName>
    </submittedName>
</protein>
<feature type="compositionally biased region" description="Polar residues" evidence="1">
    <location>
        <begin position="345"/>
        <end position="363"/>
    </location>
</feature>
<accession>A0A5C3Q0C1</accession>
<dbReference type="AlphaFoldDB" id="A0A5C3Q0C1"/>
<sequence>MDLSYPSSTLRNFDGFQAQRYKELPANTVLADEDEHWENPACTWCAAGNLKCMKGDGVRCARCIDVGWLCRAAPRAPPSHATAVFANFALSVPSVLTTRSALAHRGRPEDTWPSTYPSLSEPTPGVPIRRPPLPVPESLLAGHAQRAPSLDATPLLHTAASPSTNGLSPPSLLVPSPAAVVARPTYRNDVLPSSVLASRHDHVDFGLYPRPVQTLLDFPALGTSFALPLGNTHPSSAPTTDINARPDQTTPDRLFPSSVDASSDWILTPPQSQSSSRSRVRVARIYQGDYTCQPARQHSCVNYNPTVTPPHSSLHPQHIDCLEGPPVQDHEPSQASGTLYRPRESSPSNPNTPRLLSSQSLPASNARAVPIPPRDSFEQRDPPAAHTVAPAPSLSARTPVHPRVTPPIAPAAYYREPSYAALLGAEFCSDPIQAPTATAHTIQPGWPTRPWAYVYPPVSHATRSGAVESIPAVPSSFAFVASSTQCPRADNALADGPLPHGIVEGHVVGDRLVTRPVYDRYGEYHVPFCLEPSIALTAYPLPQYSTDDARALKTILRLNAPLLTPVLRLCNYSVPAAAHDQTALGIGSQGLAGRARCAPHAVKTMRWR</sequence>
<feature type="compositionally biased region" description="Polar residues" evidence="1">
    <location>
        <begin position="112"/>
        <end position="121"/>
    </location>
</feature>
<keyword evidence="3" id="KW-1185">Reference proteome</keyword>
<gene>
    <name evidence="2" type="ORF">K466DRAFT_595745</name>
</gene>
<dbReference type="Proteomes" id="UP000308197">
    <property type="component" value="Unassembled WGS sequence"/>
</dbReference>
<feature type="region of interest" description="Disordered" evidence="1">
    <location>
        <begin position="102"/>
        <end position="135"/>
    </location>
</feature>
<feature type="region of interest" description="Disordered" evidence="1">
    <location>
        <begin position="308"/>
        <end position="402"/>
    </location>
</feature>
<name>A0A5C3Q0C1_9APHY</name>
<feature type="compositionally biased region" description="Polar residues" evidence="1">
    <location>
        <begin position="232"/>
        <end position="250"/>
    </location>
</feature>
<evidence type="ECO:0000313" key="3">
    <source>
        <dbReference type="Proteomes" id="UP000308197"/>
    </source>
</evidence>
<feature type="region of interest" description="Disordered" evidence="1">
    <location>
        <begin position="260"/>
        <end position="280"/>
    </location>
</feature>